<dbReference type="EMBL" id="MT631488">
    <property type="protein sequence ID" value="QNO51913.1"/>
    <property type="molecule type" value="Genomic_DNA"/>
</dbReference>
<organism evidence="1">
    <name type="scientific">Candidatus Methanophagaceae archaeon ANME-1 ERB6</name>
    <dbReference type="NCBI Taxonomy" id="2759912"/>
    <lineage>
        <taxon>Archaea</taxon>
        <taxon>Methanobacteriati</taxon>
        <taxon>Methanobacteriota</taxon>
        <taxon>Stenosarchaea group</taxon>
        <taxon>Methanomicrobia</taxon>
        <taxon>Candidatus Methanophagales</taxon>
        <taxon>Candidatus Methanophagaceae</taxon>
    </lineage>
</organism>
<accession>A0A7G9YV79</accession>
<protein>
    <submittedName>
        <fullName evidence="1">Uncharacterized protein</fullName>
    </submittedName>
</protein>
<gene>
    <name evidence="1" type="ORF">GBEKKKHF_00002</name>
</gene>
<proteinExistence type="predicted"/>
<reference evidence="1" key="1">
    <citation type="submission" date="2020-06" db="EMBL/GenBank/DDBJ databases">
        <title>Unique genomic features of the anaerobic methanotrophic archaea.</title>
        <authorList>
            <person name="Chadwick G.L."/>
            <person name="Skennerton C.T."/>
            <person name="Laso-Perez R."/>
            <person name="Leu A.O."/>
            <person name="Speth D.R."/>
            <person name="Yu H."/>
            <person name="Morgan-Lang C."/>
            <person name="Hatzenpichler R."/>
            <person name="Goudeau D."/>
            <person name="Malmstrom R."/>
            <person name="Brazelton W.J."/>
            <person name="Woyke T."/>
            <person name="Hallam S.J."/>
            <person name="Tyson G.W."/>
            <person name="Wegener G."/>
            <person name="Boetius A."/>
            <person name="Orphan V."/>
        </authorList>
    </citation>
    <scope>NUCLEOTIDE SEQUENCE</scope>
</reference>
<dbReference type="AlphaFoldDB" id="A0A7G9YV79"/>
<evidence type="ECO:0000313" key="1">
    <source>
        <dbReference type="EMBL" id="QNO51913.1"/>
    </source>
</evidence>
<name>A0A7G9YV79_9EURY</name>
<sequence>MSDYKKERLKEFINFLHSNEKLGKIEISYKYTKKQWLKREPFKEGKKSLEVIHSFKETLRYYEDSFQSYQLDPPLEKIINSVISEIDRLKLTFDRCYEDIERYHNEELFGFSEANSVKDHYFEQENKDIELLKKCRNYKEIIETNAEPLLKDILKFGQKTYKASTAPQGLIKQNLIEELKRDREPLRRRLIMGSSKIKDLRRMVEQELEEMS</sequence>